<keyword evidence="2" id="KW-1185">Reference proteome</keyword>
<reference evidence="1 2" key="1">
    <citation type="journal article" date="2009" name="Environ. Microbiol.">
        <title>Comparative genomics of marine cyanomyoviruses reveals the widespread occurrence of Synechococcus host genes localized to a hyperplastic region: implications for mechanisms of cyanophage evolution.</title>
        <authorList>
            <person name="Millard A.D."/>
            <person name="Zwirglmaier K."/>
            <person name="Downey M.J."/>
            <person name="Mann N.H."/>
            <person name="Scanlan D.J."/>
        </authorList>
    </citation>
    <scope>NUCLEOTIDE SEQUENCE</scope>
</reference>
<organism evidence="1 2">
    <name type="scientific">Synechococcus phage S-RSM4</name>
    <dbReference type="NCBI Taxonomy" id="555387"/>
    <lineage>
        <taxon>Viruses</taxon>
        <taxon>Duplodnaviria</taxon>
        <taxon>Heunggongvirae</taxon>
        <taxon>Uroviricota</taxon>
        <taxon>Caudoviricetes</taxon>
        <taxon>Pantevenvirales</taxon>
        <taxon>Kyanoviridae</taxon>
        <taxon>Gibbetvirus</taxon>
        <taxon>Gibbetvirus rsm4</taxon>
    </lineage>
</organism>
<sequence length="345" mass="40008">MKNNWNDRKITREEITLHEWLTAWATHPTQRDHVKRANSPSFKKKMKNRTPKHTEVDGVICGSDFIDEVTGKQYRKGDKVKTDGHGRGYYFENLVKEEDRPKSMFVSHLVVNTYEELLEVYTWFDSATDVEKANDRVDGAVRAVLHPQGKYITDDRLRKVTPIEYAAAGCFPEEFKRGETSTHSTIVTQVKHLQDALVWLHDQVLPHLGKKVKFEAPLAASYIMSYMKYQDDPTKLDRLRKLIIQVSKGAMNNVEMPMDCASMLVEKWTDEDSIQRGRGVLNGKPQSKEMQGFLLLMIDKFVHDTKHEKVPQNWRDYYKTWQDEYAKIKTSKGAQTSLIKQLNIA</sequence>
<accession>C7BVG3</accession>
<evidence type="ECO:0000313" key="1">
    <source>
        <dbReference type="EMBL" id="CAR63392.1"/>
    </source>
</evidence>
<dbReference type="Proteomes" id="UP000001515">
    <property type="component" value="Segment"/>
</dbReference>
<protein>
    <submittedName>
        <fullName evidence="1">Uncharacterized protein</fullName>
    </submittedName>
</protein>
<gene>
    <name evidence="1" type="ORF">SRSM4_195</name>
</gene>
<dbReference type="EMBL" id="FM207411">
    <property type="protein sequence ID" value="CAR63392.1"/>
    <property type="molecule type" value="Genomic_DNA"/>
</dbReference>
<dbReference type="RefSeq" id="YP_003097429.1">
    <property type="nucleotide sequence ID" value="NC_013085.1"/>
</dbReference>
<name>C7BVG3_9CAUD</name>
<proteinExistence type="predicted"/>
<dbReference type="GeneID" id="8303402"/>
<evidence type="ECO:0000313" key="2">
    <source>
        <dbReference type="Proteomes" id="UP000001515"/>
    </source>
</evidence>
<dbReference type="KEGG" id="vg:8303402"/>
<dbReference type="OrthoDB" id="21218at10239"/>